<dbReference type="Pfam" id="PF08450">
    <property type="entry name" value="SGL"/>
    <property type="match status" value="1"/>
</dbReference>
<feature type="signal peptide" evidence="2">
    <location>
        <begin position="1"/>
        <end position="31"/>
    </location>
</feature>
<dbReference type="Gene3D" id="2.120.10.30">
    <property type="entry name" value="TolB, C-terminal domain"/>
    <property type="match status" value="1"/>
</dbReference>
<dbReference type="EMBL" id="JAPTSV010000016">
    <property type="protein sequence ID" value="KAJ1519571.1"/>
    <property type="molecule type" value="Genomic_DNA"/>
</dbReference>
<keyword evidence="5" id="KW-1185">Reference proteome</keyword>
<proteinExistence type="inferred from homology"/>
<dbReference type="PANTHER" id="PTHR10907:SF47">
    <property type="entry name" value="REGUCALCIN"/>
    <property type="match status" value="1"/>
</dbReference>
<reference evidence="4" key="1">
    <citation type="submission" date="2022-12" db="EMBL/GenBank/DDBJ databases">
        <title>Chromosome-level genome assembly of the bean flower thrips Megalurothrips usitatus.</title>
        <authorList>
            <person name="Ma L."/>
            <person name="Liu Q."/>
            <person name="Li H."/>
            <person name="Cai W."/>
        </authorList>
    </citation>
    <scope>NUCLEOTIDE SEQUENCE</scope>
    <source>
        <strain evidence="4">Cailab_2022a</strain>
    </source>
</reference>
<dbReference type="GO" id="GO:0004341">
    <property type="term" value="F:gluconolactonase activity"/>
    <property type="evidence" value="ECO:0007669"/>
    <property type="project" value="TreeGrafter"/>
</dbReference>
<sequence length="389" mass="41035">MGSDMSPGGSGFVGAATALLILSILASGAHGRAAGAAGAARAGAAGAVGVRPVTRPGLHTEGPVWYESDRGDRGLLFVDIAGHLLNFYDPAKDVVHSVAFDGDVTLVRPLQGDNLVVAVGRELRVLDWAASNFSALLPVRWPPVVLAAVEQDKPGNRFNDGNVDSRGRVWAGTMGPEPVVGHVEDDQAALYRVTPHADGSPARRDPLSPHSADVDTVLAPVSISNGLLWSLDETLMYYIDTPTRRVDVFDFDVVRGEIANRRPAFDFAANNITGNPDGMTIDADGNLWVACFGGSQVIQVDPRDGRLLRAVPVPASQVTSAALGEPKDASGGDTLYVTSMRKGLSDEELRLEPHAGAVFAVTGLGVRGAWRQKRRPGHDTPPPDVKPSD</sequence>
<feature type="domain" description="SMP-30/Gluconolactonase/LRE-like region" evidence="3">
    <location>
        <begin position="60"/>
        <end position="340"/>
    </location>
</feature>
<gene>
    <name evidence="4" type="ORF">ONE63_004846</name>
</gene>
<accession>A0AAV7X512</accession>
<dbReference type="Proteomes" id="UP001075354">
    <property type="component" value="Chromosome 16"/>
</dbReference>
<dbReference type="SUPFAM" id="SSF63829">
    <property type="entry name" value="Calcium-dependent phosphotriesterase"/>
    <property type="match status" value="1"/>
</dbReference>
<name>A0AAV7X512_9NEOP</name>
<evidence type="ECO:0000313" key="4">
    <source>
        <dbReference type="EMBL" id="KAJ1519571.1"/>
    </source>
</evidence>
<evidence type="ECO:0000313" key="5">
    <source>
        <dbReference type="Proteomes" id="UP001075354"/>
    </source>
</evidence>
<dbReference type="InterPro" id="IPR013658">
    <property type="entry name" value="SGL"/>
</dbReference>
<dbReference type="AlphaFoldDB" id="A0AAV7X512"/>
<dbReference type="GO" id="GO:0005509">
    <property type="term" value="F:calcium ion binding"/>
    <property type="evidence" value="ECO:0007669"/>
    <property type="project" value="TreeGrafter"/>
</dbReference>
<comment type="caution">
    <text evidence="4">The sequence shown here is derived from an EMBL/GenBank/DDBJ whole genome shotgun (WGS) entry which is preliminary data.</text>
</comment>
<evidence type="ECO:0000259" key="3">
    <source>
        <dbReference type="Pfam" id="PF08450"/>
    </source>
</evidence>
<evidence type="ECO:0000256" key="1">
    <source>
        <dbReference type="ARBA" id="ARBA00008853"/>
    </source>
</evidence>
<protein>
    <recommendedName>
        <fullName evidence="3">SMP-30/Gluconolactonase/LRE-like region domain-containing protein</fullName>
    </recommendedName>
</protein>
<evidence type="ECO:0000256" key="2">
    <source>
        <dbReference type="SAM" id="SignalP"/>
    </source>
</evidence>
<comment type="similarity">
    <text evidence="1">Belongs to the SMP-30/CGR1 family.</text>
</comment>
<dbReference type="PANTHER" id="PTHR10907">
    <property type="entry name" value="REGUCALCIN"/>
    <property type="match status" value="1"/>
</dbReference>
<feature type="chain" id="PRO_5043944723" description="SMP-30/Gluconolactonase/LRE-like region domain-containing protein" evidence="2">
    <location>
        <begin position="32"/>
        <end position="389"/>
    </location>
</feature>
<keyword evidence="2" id="KW-0732">Signal</keyword>
<organism evidence="4 5">
    <name type="scientific">Megalurothrips usitatus</name>
    <name type="common">bean blossom thrips</name>
    <dbReference type="NCBI Taxonomy" id="439358"/>
    <lineage>
        <taxon>Eukaryota</taxon>
        <taxon>Metazoa</taxon>
        <taxon>Ecdysozoa</taxon>
        <taxon>Arthropoda</taxon>
        <taxon>Hexapoda</taxon>
        <taxon>Insecta</taxon>
        <taxon>Pterygota</taxon>
        <taxon>Neoptera</taxon>
        <taxon>Paraneoptera</taxon>
        <taxon>Thysanoptera</taxon>
        <taxon>Terebrantia</taxon>
        <taxon>Thripoidea</taxon>
        <taxon>Thripidae</taxon>
        <taxon>Megalurothrips</taxon>
    </lineage>
</organism>
<dbReference type="GO" id="GO:0019853">
    <property type="term" value="P:L-ascorbic acid biosynthetic process"/>
    <property type="evidence" value="ECO:0007669"/>
    <property type="project" value="TreeGrafter"/>
</dbReference>
<dbReference type="InterPro" id="IPR011042">
    <property type="entry name" value="6-blade_b-propeller_TolB-like"/>
</dbReference>